<dbReference type="OrthoDB" id="10461381at2759"/>
<keyword evidence="3" id="KW-1185">Reference proteome</keyword>
<evidence type="ECO:0000256" key="1">
    <source>
        <dbReference type="SAM" id="SignalP"/>
    </source>
</evidence>
<name>A0A835W890_CHLIN</name>
<proteinExistence type="predicted"/>
<accession>A0A835W890</accession>
<organism evidence="2 3">
    <name type="scientific">Chlamydomonas incerta</name>
    <dbReference type="NCBI Taxonomy" id="51695"/>
    <lineage>
        <taxon>Eukaryota</taxon>
        <taxon>Viridiplantae</taxon>
        <taxon>Chlorophyta</taxon>
        <taxon>core chlorophytes</taxon>
        <taxon>Chlorophyceae</taxon>
        <taxon>CS clade</taxon>
        <taxon>Chlamydomonadales</taxon>
        <taxon>Chlamydomonadaceae</taxon>
        <taxon>Chlamydomonas</taxon>
    </lineage>
</organism>
<comment type="caution">
    <text evidence="2">The sequence shown here is derived from an EMBL/GenBank/DDBJ whole genome shotgun (WGS) entry which is preliminary data.</text>
</comment>
<sequence length="276" mass="29265">MARRTSALLLALCVVALVGIAVDAGKPPPRKAPRGPSCADAKLYRYISITRYSSTEKLDQIVKIDGDVAKSCSQHFARGVIGADLGLGVSFYNSTGNYHTAKVLDFMSKEDMVAYKACEGANPGKAQLATLATQTGKAKLVVPLPNACAMYGVTPSNLVTVFLYNVTGMDDSPAVISEIVKNVDMAIGPIVPCLATNPVVKSDLGWASFLGESSYKTTPGGVFQAVGGDGEFTTIQRLRAYWAYLNGPPRDPYLSKAVAYIAGALRIQFNATDLKA</sequence>
<dbReference type="AlphaFoldDB" id="A0A835W890"/>
<keyword evidence="1" id="KW-0732">Signal</keyword>
<feature type="chain" id="PRO_5032370967" evidence="1">
    <location>
        <begin position="25"/>
        <end position="276"/>
    </location>
</feature>
<dbReference type="EMBL" id="JAEHOC010000006">
    <property type="protein sequence ID" value="KAG2441148.1"/>
    <property type="molecule type" value="Genomic_DNA"/>
</dbReference>
<reference evidence="2" key="1">
    <citation type="journal article" date="2020" name="bioRxiv">
        <title>Comparative genomics of Chlamydomonas.</title>
        <authorList>
            <person name="Craig R.J."/>
            <person name="Hasan A.R."/>
            <person name="Ness R.W."/>
            <person name="Keightley P.D."/>
        </authorList>
    </citation>
    <scope>NUCLEOTIDE SEQUENCE</scope>
    <source>
        <strain evidence="2">SAG 7.73</strain>
    </source>
</reference>
<protein>
    <submittedName>
        <fullName evidence="2">Uncharacterized protein</fullName>
    </submittedName>
</protein>
<evidence type="ECO:0000313" key="2">
    <source>
        <dbReference type="EMBL" id="KAG2441148.1"/>
    </source>
</evidence>
<gene>
    <name evidence="2" type="ORF">HXX76_004000</name>
</gene>
<evidence type="ECO:0000313" key="3">
    <source>
        <dbReference type="Proteomes" id="UP000650467"/>
    </source>
</evidence>
<dbReference type="Proteomes" id="UP000650467">
    <property type="component" value="Unassembled WGS sequence"/>
</dbReference>
<feature type="signal peptide" evidence="1">
    <location>
        <begin position="1"/>
        <end position="24"/>
    </location>
</feature>